<dbReference type="EMBL" id="KZ824444">
    <property type="protein sequence ID" value="RAK99762.1"/>
    <property type="molecule type" value="Genomic_DNA"/>
</dbReference>
<dbReference type="AlphaFoldDB" id="A0A395GWF6"/>
<name>A0A395GWF6_9EURO</name>
<dbReference type="RefSeq" id="XP_025574090.1">
    <property type="nucleotide sequence ID" value="XM_025713440.1"/>
</dbReference>
<sequence>MRNRPTKQRILTIAMFLVPDHSGSCHPIQAFKGPCPWCPTCSDGHWIPQSGTLTHSSLHGHGLYAFAVLLHPWLDDAWGLHGIVFFS</sequence>
<protein>
    <submittedName>
        <fullName evidence="1">Uncharacterized protein</fullName>
    </submittedName>
</protein>
<reference evidence="1 2" key="1">
    <citation type="submission" date="2018-02" db="EMBL/GenBank/DDBJ databases">
        <title>The genomes of Aspergillus section Nigri reveals drivers in fungal speciation.</title>
        <authorList>
            <consortium name="DOE Joint Genome Institute"/>
            <person name="Vesth T.C."/>
            <person name="Nybo J."/>
            <person name="Theobald S."/>
            <person name="Brandl J."/>
            <person name="Frisvad J.C."/>
            <person name="Nielsen K.F."/>
            <person name="Lyhne E.K."/>
            <person name="Kogle M.E."/>
            <person name="Kuo A."/>
            <person name="Riley R."/>
            <person name="Clum A."/>
            <person name="Nolan M."/>
            <person name="Lipzen A."/>
            <person name="Salamov A."/>
            <person name="Henrissat B."/>
            <person name="Wiebenga A."/>
            <person name="De vries R.P."/>
            <person name="Grigoriev I.V."/>
            <person name="Mortensen U.H."/>
            <person name="Andersen M.R."/>
            <person name="Baker S.E."/>
        </authorList>
    </citation>
    <scope>NUCLEOTIDE SEQUENCE [LARGE SCALE GENOMIC DNA]</scope>
    <source>
        <strain evidence="1 2">CBS 121593</strain>
    </source>
</reference>
<evidence type="ECO:0000313" key="2">
    <source>
        <dbReference type="Proteomes" id="UP000249402"/>
    </source>
</evidence>
<dbReference type="GeneID" id="37218305"/>
<keyword evidence="2" id="KW-1185">Reference proteome</keyword>
<evidence type="ECO:0000313" key="1">
    <source>
        <dbReference type="EMBL" id="RAK99762.1"/>
    </source>
</evidence>
<dbReference type="VEuPathDB" id="FungiDB:BO80DRAFT_114945"/>
<dbReference type="Proteomes" id="UP000249402">
    <property type="component" value="Unassembled WGS sequence"/>
</dbReference>
<proteinExistence type="predicted"/>
<organism evidence="1 2">
    <name type="scientific">Aspergillus ibericus CBS 121593</name>
    <dbReference type="NCBI Taxonomy" id="1448316"/>
    <lineage>
        <taxon>Eukaryota</taxon>
        <taxon>Fungi</taxon>
        <taxon>Dikarya</taxon>
        <taxon>Ascomycota</taxon>
        <taxon>Pezizomycotina</taxon>
        <taxon>Eurotiomycetes</taxon>
        <taxon>Eurotiomycetidae</taxon>
        <taxon>Eurotiales</taxon>
        <taxon>Aspergillaceae</taxon>
        <taxon>Aspergillus</taxon>
        <taxon>Aspergillus subgen. Circumdati</taxon>
    </lineage>
</organism>
<gene>
    <name evidence="1" type="ORF">BO80DRAFT_114945</name>
</gene>
<accession>A0A395GWF6</accession>